<dbReference type="RefSeq" id="WP_088093244.1">
    <property type="nucleotide sequence ID" value="NZ_JARMNH010000064.1"/>
</dbReference>
<evidence type="ECO:0000313" key="2">
    <source>
        <dbReference type="EMBL" id="OTX86038.1"/>
    </source>
</evidence>
<gene>
    <name evidence="2" type="ORF">BK730_21905</name>
</gene>
<dbReference type="EMBL" id="NFDE01000059">
    <property type="protein sequence ID" value="OTX86038.1"/>
    <property type="molecule type" value="Genomic_DNA"/>
</dbReference>
<proteinExistence type="predicted"/>
<sequence length="285" mass="33969">MSIKMISGFLIKNGIAIVSLFIATITLFLNRRISRLNSYNQRGNYNVFYQEKNILKRYMFTSRISVKVDNSAFSEEIELDYDFKIVPLLGGIYRSQIFDDIGKREYIGTNRTGPVIKKCKYKYTHPKKYANQNTLNFSSTAWYSYFSANGKFDEEKRKYEKKLLRYHRYIEITDYCGNTEIWYTAFSLLLTNTPEANTNWKRCNKNIRFTHYRFDDFIIVSPRDVPKNLNGALQFTKDLNQILGEINLFESKNFIEHGHEHINYELQRFEMKEYIKLLNDTKDYL</sequence>
<reference evidence="2 3" key="1">
    <citation type="submission" date="2016-10" db="EMBL/GenBank/DDBJ databases">
        <title>Comparative genomics of Bacillus thuringiensis reveals a path to pathogens against multiple invertebrate hosts.</title>
        <authorList>
            <person name="Zheng J."/>
            <person name="Gao Q."/>
            <person name="Liu H."/>
            <person name="Peng D."/>
            <person name="Ruan L."/>
            <person name="Sun M."/>
        </authorList>
    </citation>
    <scope>NUCLEOTIDE SEQUENCE [LARGE SCALE GENOMIC DNA]</scope>
    <source>
        <strain evidence="2">BGSC 4BK1</strain>
    </source>
</reference>
<name>A0A242Z252_9BACI</name>
<evidence type="ECO:0000313" key="3">
    <source>
        <dbReference type="Proteomes" id="UP000194945"/>
    </source>
</evidence>
<keyword evidence="1" id="KW-0812">Transmembrane</keyword>
<dbReference type="AlphaFoldDB" id="A0A242Z252"/>
<evidence type="ECO:0000256" key="1">
    <source>
        <dbReference type="SAM" id="Phobius"/>
    </source>
</evidence>
<feature type="transmembrane region" description="Helical" evidence="1">
    <location>
        <begin position="6"/>
        <end position="29"/>
    </location>
</feature>
<dbReference type="Proteomes" id="UP000194945">
    <property type="component" value="Unassembled WGS sequence"/>
</dbReference>
<accession>A0A242Z252</accession>
<comment type="caution">
    <text evidence="2">The sequence shown here is derived from an EMBL/GenBank/DDBJ whole genome shotgun (WGS) entry which is preliminary data.</text>
</comment>
<organism evidence="2 3">
    <name type="scientific">Bacillus wiedmannii</name>
    <dbReference type="NCBI Taxonomy" id="1890302"/>
    <lineage>
        <taxon>Bacteria</taxon>
        <taxon>Bacillati</taxon>
        <taxon>Bacillota</taxon>
        <taxon>Bacilli</taxon>
        <taxon>Bacillales</taxon>
        <taxon>Bacillaceae</taxon>
        <taxon>Bacillus</taxon>
        <taxon>Bacillus cereus group</taxon>
    </lineage>
</organism>
<protein>
    <submittedName>
        <fullName evidence="2">Uncharacterized protein</fullName>
    </submittedName>
</protein>
<keyword evidence="1" id="KW-0472">Membrane</keyword>
<keyword evidence="1" id="KW-1133">Transmembrane helix</keyword>